<dbReference type="Gene3D" id="3.60.40.10">
    <property type="entry name" value="PPM-type phosphatase domain"/>
    <property type="match status" value="1"/>
</dbReference>
<keyword evidence="2" id="KW-0812">Transmembrane</keyword>
<dbReference type="PANTHER" id="PTHR43156:SF2">
    <property type="entry name" value="STAGE II SPORULATION PROTEIN E"/>
    <property type="match status" value="1"/>
</dbReference>
<protein>
    <submittedName>
        <fullName evidence="4">PP2C family protein-serine/threonine phosphatase</fullName>
        <ecNumber evidence="4">3.1.3.16</ecNumber>
    </submittedName>
</protein>
<feature type="transmembrane region" description="Helical" evidence="2">
    <location>
        <begin position="60"/>
        <end position="81"/>
    </location>
</feature>
<evidence type="ECO:0000256" key="1">
    <source>
        <dbReference type="ARBA" id="ARBA00022801"/>
    </source>
</evidence>
<keyword evidence="2" id="KW-0472">Membrane</keyword>
<dbReference type="RefSeq" id="WP_351977236.1">
    <property type="nucleotide sequence ID" value="NZ_JBEPBX010000018.1"/>
</dbReference>
<dbReference type="PROSITE" id="PS51746">
    <property type="entry name" value="PPM_2"/>
    <property type="match status" value="1"/>
</dbReference>
<dbReference type="Proteomes" id="UP001445472">
    <property type="component" value="Unassembled WGS sequence"/>
</dbReference>
<dbReference type="PANTHER" id="PTHR43156">
    <property type="entry name" value="STAGE II SPORULATION PROTEIN E-RELATED"/>
    <property type="match status" value="1"/>
</dbReference>
<dbReference type="GO" id="GO:0004722">
    <property type="term" value="F:protein serine/threonine phosphatase activity"/>
    <property type="evidence" value="ECO:0007669"/>
    <property type="project" value="UniProtKB-EC"/>
</dbReference>
<sequence length="355" mass="37839">MLVIELSPVHDLVTGPLLIATPALAALTMGPTGTLCAAAVALAVSVTTATYNQAWGTPQVYGNFLGLLVVSVASVILSNAVRTRRQSELDQVRRIAVAAQEVILRPVPTRMGPVRAASLCLVAGTGAQVGGDLYEAVHTPYGVRMIVGDVRGKGLNAIRAVAVALGAFREAAHYEDELVEVMNHCSAALRREAAVPGASNEEALMEGFVTALIAQVPDKPVVQLINRGHPPPLVLRQGRAQALTPTSPRPPLGLEDLITGPPEMPETYPFLPGDRLLLYTDGVIEARSPDNDFFRLPEAMEAAHGLARPEFLGELHQQLLRHTEGHLTDDVAMILVDRLDEEAGTQVDAAGRLLR</sequence>
<dbReference type="EMBL" id="JBEPBX010000018">
    <property type="protein sequence ID" value="MER6615722.1"/>
    <property type="molecule type" value="Genomic_DNA"/>
</dbReference>
<comment type="caution">
    <text evidence="4">The sequence shown here is derived from an EMBL/GenBank/DDBJ whole genome shotgun (WGS) entry which is preliminary data.</text>
</comment>
<proteinExistence type="predicted"/>
<keyword evidence="5" id="KW-1185">Reference proteome</keyword>
<organism evidence="4 5">
    <name type="scientific">Streptomyces xantholiticus</name>
    <dbReference type="NCBI Taxonomy" id="68285"/>
    <lineage>
        <taxon>Bacteria</taxon>
        <taxon>Bacillati</taxon>
        <taxon>Actinomycetota</taxon>
        <taxon>Actinomycetes</taxon>
        <taxon>Kitasatosporales</taxon>
        <taxon>Streptomycetaceae</taxon>
        <taxon>Streptomyces</taxon>
    </lineage>
</organism>
<dbReference type="SMART" id="SM00331">
    <property type="entry name" value="PP2C_SIG"/>
    <property type="match status" value="1"/>
</dbReference>
<keyword evidence="1 4" id="KW-0378">Hydrolase</keyword>
<dbReference type="Pfam" id="PF07228">
    <property type="entry name" value="SpoIIE"/>
    <property type="match status" value="1"/>
</dbReference>
<reference evidence="4 5" key="1">
    <citation type="submission" date="2024-06" db="EMBL/GenBank/DDBJ databases">
        <title>The Natural Products Discovery Center: Release of the First 8490 Sequenced Strains for Exploring Actinobacteria Biosynthetic Diversity.</title>
        <authorList>
            <person name="Kalkreuter E."/>
            <person name="Kautsar S.A."/>
            <person name="Yang D."/>
            <person name="Bader C.D."/>
            <person name="Teijaro C.N."/>
            <person name="Fluegel L."/>
            <person name="Davis C.M."/>
            <person name="Simpson J.R."/>
            <person name="Lauterbach L."/>
            <person name="Steele A.D."/>
            <person name="Gui C."/>
            <person name="Meng S."/>
            <person name="Li G."/>
            <person name="Viehrig K."/>
            <person name="Ye F."/>
            <person name="Su P."/>
            <person name="Kiefer A.F."/>
            <person name="Nichols A."/>
            <person name="Cepeda A.J."/>
            <person name="Yan W."/>
            <person name="Fan B."/>
            <person name="Jiang Y."/>
            <person name="Adhikari A."/>
            <person name="Zheng C.-J."/>
            <person name="Schuster L."/>
            <person name="Cowan T.M."/>
            <person name="Smanski M.J."/>
            <person name="Chevrette M.G."/>
            <person name="De Carvalho L.P.S."/>
            <person name="Shen B."/>
        </authorList>
    </citation>
    <scope>NUCLEOTIDE SEQUENCE [LARGE SCALE GENOMIC DNA]</scope>
    <source>
        <strain evidence="4 5">NPDC000837</strain>
    </source>
</reference>
<dbReference type="InterPro" id="IPR052016">
    <property type="entry name" value="Bact_Sigma-Reg"/>
</dbReference>
<keyword evidence="2" id="KW-1133">Transmembrane helix</keyword>
<dbReference type="EC" id="3.1.3.16" evidence="4"/>
<name>A0ABV1UY46_9ACTN</name>
<feature type="domain" description="PPM-type phosphatase" evidence="3">
    <location>
        <begin position="133"/>
        <end position="338"/>
    </location>
</feature>
<dbReference type="InterPro" id="IPR001932">
    <property type="entry name" value="PPM-type_phosphatase-like_dom"/>
</dbReference>
<accession>A0ABV1UY46</accession>
<dbReference type="InterPro" id="IPR036457">
    <property type="entry name" value="PPM-type-like_dom_sf"/>
</dbReference>
<evidence type="ECO:0000313" key="4">
    <source>
        <dbReference type="EMBL" id="MER6615722.1"/>
    </source>
</evidence>
<evidence type="ECO:0000259" key="3">
    <source>
        <dbReference type="PROSITE" id="PS51746"/>
    </source>
</evidence>
<gene>
    <name evidence="4" type="ORF">ABT276_20640</name>
</gene>
<feature type="transmembrane region" description="Helical" evidence="2">
    <location>
        <begin position="35"/>
        <end position="54"/>
    </location>
</feature>
<evidence type="ECO:0000256" key="2">
    <source>
        <dbReference type="SAM" id="Phobius"/>
    </source>
</evidence>
<dbReference type="SUPFAM" id="SSF81606">
    <property type="entry name" value="PP2C-like"/>
    <property type="match status" value="1"/>
</dbReference>
<evidence type="ECO:0000313" key="5">
    <source>
        <dbReference type="Proteomes" id="UP001445472"/>
    </source>
</evidence>